<dbReference type="Pfam" id="PF00392">
    <property type="entry name" value="GntR"/>
    <property type="match status" value="1"/>
</dbReference>
<dbReference type="PANTHER" id="PTHR43537:SF24">
    <property type="entry name" value="GLUCONATE OPERON TRANSCRIPTIONAL REPRESSOR"/>
    <property type="match status" value="1"/>
</dbReference>
<protein>
    <submittedName>
        <fullName evidence="5">GntR family transcriptional regulator</fullName>
    </submittedName>
</protein>
<reference evidence="5" key="1">
    <citation type="submission" date="2021-05" db="EMBL/GenBank/DDBJ databases">
        <authorList>
            <person name="Kaiqin L."/>
            <person name="Jian G."/>
        </authorList>
    </citation>
    <scope>NUCLEOTIDE SEQUENCE</scope>
    <source>
        <strain evidence="5">HDS5</strain>
    </source>
</reference>
<organism evidence="5 6">
    <name type="scientific">Nocardiopsis eucommiae</name>
    <dbReference type="NCBI Taxonomy" id="2831970"/>
    <lineage>
        <taxon>Bacteria</taxon>
        <taxon>Bacillati</taxon>
        <taxon>Actinomycetota</taxon>
        <taxon>Actinomycetes</taxon>
        <taxon>Streptosporangiales</taxon>
        <taxon>Nocardiopsidaceae</taxon>
        <taxon>Nocardiopsis</taxon>
    </lineage>
</organism>
<proteinExistence type="predicted"/>
<feature type="domain" description="HTH gntR-type" evidence="4">
    <location>
        <begin position="7"/>
        <end position="74"/>
    </location>
</feature>
<evidence type="ECO:0000256" key="2">
    <source>
        <dbReference type="ARBA" id="ARBA00023125"/>
    </source>
</evidence>
<dbReference type="InterPro" id="IPR000524">
    <property type="entry name" value="Tscrpt_reg_HTH_GntR"/>
</dbReference>
<dbReference type="InterPro" id="IPR008920">
    <property type="entry name" value="TF_FadR/GntR_C"/>
</dbReference>
<dbReference type="Gene3D" id="1.10.10.10">
    <property type="entry name" value="Winged helix-like DNA-binding domain superfamily/Winged helix DNA-binding domain"/>
    <property type="match status" value="1"/>
</dbReference>
<dbReference type="KEGG" id="nec:KGD82_06120"/>
<dbReference type="PROSITE" id="PS50949">
    <property type="entry name" value="HTH_GNTR"/>
    <property type="match status" value="1"/>
</dbReference>
<dbReference type="EMBL" id="CP074402">
    <property type="protein sequence ID" value="QVJ02260.1"/>
    <property type="molecule type" value="Genomic_DNA"/>
</dbReference>
<sequence length="226" mass="25185">MAPKQVFSKSEYAYEEIKQRILADELSPGEAVNQEGIAAELGISTTPVREAFKRLASEGLMALATHKDARVTELTLTEAQSLYEVRLNIDPLAARWAAERRSEADIALVRQAVSALHPLTGTSELPALIAHREFHRAIYRASHNEPMIEILDSLWDKADRYRQFTLKYRADTEAEIERVRGEHQALADAVIDGDPSGAEDIMRQHISRSLGRQAVEKLRAGETADG</sequence>
<evidence type="ECO:0000256" key="1">
    <source>
        <dbReference type="ARBA" id="ARBA00023015"/>
    </source>
</evidence>
<dbReference type="RefSeq" id="WP_378735303.1">
    <property type="nucleotide sequence ID" value="NZ_CBDRIY010000017.1"/>
</dbReference>
<keyword evidence="3" id="KW-0804">Transcription</keyword>
<keyword evidence="2" id="KW-0238">DNA-binding</keyword>
<accession>A0A975LAT9</accession>
<dbReference type="GO" id="GO:0003677">
    <property type="term" value="F:DNA binding"/>
    <property type="evidence" value="ECO:0007669"/>
    <property type="project" value="UniProtKB-KW"/>
</dbReference>
<dbReference type="AlphaFoldDB" id="A0A975LAT9"/>
<dbReference type="Gene3D" id="1.20.120.530">
    <property type="entry name" value="GntR ligand-binding domain-like"/>
    <property type="match status" value="1"/>
</dbReference>
<evidence type="ECO:0000313" key="5">
    <source>
        <dbReference type="EMBL" id="QVJ02260.1"/>
    </source>
</evidence>
<dbReference type="SMART" id="SM00895">
    <property type="entry name" value="FCD"/>
    <property type="match status" value="1"/>
</dbReference>
<name>A0A975LAT9_9ACTN</name>
<dbReference type="InterPro" id="IPR011711">
    <property type="entry name" value="GntR_C"/>
</dbReference>
<keyword evidence="1" id="KW-0805">Transcription regulation</keyword>
<dbReference type="SMART" id="SM00345">
    <property type="entry name" value="HTH_GNTR"/>
    <property type="match status" value="1"/>
</dbReference>
<keyword evidence="6" id="KW-1185">Reference proteome</keyword>
<dbReference type="InterPro" id="IPR036390">
    <property type="entry name" value="WH_DNA-bd_sf"/>
</dbReference>
<dbReference type="SUPFAM" id="SSF48008">
    <property type="entry name" value="GntR ligand-binding domain-like"/>
    <property type="match status" value="1"/>
</dbReference>
<evidence type="ECO:0000256" key="3">
    <source>
        <dbReference type="ARBA" id="ARBA00023163"/>
    </source>
</evidence>
<dbReference type="GO" id="GO:0003700">
    <property type="term" value="F:DNA-binding transcription factor activity"/>
    <property type="evidence" value="ECO:0007669"/>
    <property type="project" value="InterPro"/>
</dbReference>
<dbReference type="Proteomes" id="UP000682416">
    <property type="component" value="Chromosome"/>
</dbReference>
<dbReference type="Pfam" id="PF07729">
    <property type="entry name" value="FCD"/>
    <property type="match status" value="1"/>
</dbReference>
<dbReference type="PANTHER" id="PTHR43537">
    <property type="entry name" value="TRANSCRIPTIONAL REGULATOR, GNTR FAMILY"/>
    <property type="match status" value="1"/>
</dbReference>
<dbReference type="InterPro" id="IPR036388">
    <property type="entry name" value="WH-like_DNA-bd_sf"/>
</dbReference>
<evidence type="ECO:0000313" key="6">
    <source>
        <dbReference type="Proteomes" id="UP000682416"/>
    </source>
</evidence>
<gene>
    <name evidence="5" type="ORF">KGD82_06120</name>
</gene>
<dbReference type="SUPFAM" id="SSF46785">
    <property type="entry name" value="Winged helix' DNA-binding domain"/>
    <property type="match status" value="1"/>
</dbReference>
<evidence type="ECO:0000259" key="4">
    <source>
        <dbReference type="PROSITE" id="PS50949"/>
    </source>
</evidence>